<sequence length="168" mass="18938">MDDATLLSSKSVKLVSFDMFRTDEAMCQSMEGYLTLEALPLEKRSGVLVESDVLPPCPGEIDMRLEGEMKKWVGRAMWVSRSRFDIAFAVSTLAQFSNTPTVRHLAAVITVLRIVAAKRKGLRFVRIRFHFAQLRLFVDAAFDASTCSSRCFLLQLADASFIDSFMRN</sequence>
<dbReference type="AlphaFoldDB" id="A0A0G4GQZ1"/>
<dbReference type="EMBL" id="CDMZ01001456">
    <property type="protein sequence ID" value="CEM32865.1"/>
    <property type="molecule type" value="Genomic_DNA"/>
</dbReference>
<protein>
    <submittedName>
        <fullName evidence="1">Uncharacterized protein</fullName>
    </submittedName>
</protein>
<dbReference type="PhylomeDB" id="A0A0G4GQZ1"/>
<proteinExistence type="predicted"/>
<reference evidence="1" key="1">
    <citation type="submission" date="2014-11" db="EMBL/GenBank/DDBJ databases">
        <authorList>
            <person name="Otto D Thomas"/>
            <person name="Naeem Raeece"/>
        </authorList>
    </citation>
    <scope>NUCLEOTIDE SEQUENCE</scope>
</reference>
<organism evidence="1">
    <name type="scientific">Chromera velia CCMP2878</name>
    <dbReference type="NCBI Taxonomy" id="1169474"/>
    <lineage>
        <taxon>Eukaryota</taxon>
        <taxon>Sar</taxon>
        <taxon>Alveolata</taxon>
        <taxon>Colpodellida</taxon>
        <taxon>Chromeraceae</taxon>
        <taxon>Chromera</taxon>
    </lineage>
</organism>
<accession>A0A0G4GQZ1</accession>
<gene>
    <name evidence="1" type="ORF">Cvel_22984</name>
</gene>
<dbReference type="VEuPathDB" id="CryptoDB:Cvel_22984"/>
<evidence type="ECO:0000313" key="1">
    <source>
        <dbReference type="EMBL" id="CEM32865.1"/>
    </source>
</evidence>
<name>A0A0G4GQZ1_9ALVE</name>